<dbReference type="PANTHER" id="PTHR30565:SF9">
    <property type="entry name" value="PROTEIN YCIF"/>
    <property type="match status" value="1"/>
</dbReference>
<gene>
    <name evidence="2" type="ORF">C8D77_11341</name>
</gene>
<dbReference type="InterPro" id="IPR010287">
    <property type="entry name" value="DUF892_YciF-like"/>
</dbReference>
<evidence type="ECO:0000313" key="2">
    <source>
        <dbReference type="EMBL" id="PWJ87952.1"/>
    </source>
</evidence>
<dbReference type="EMBL" id="QGGH01000013">
    <property type="protein sequence ID" value="PWJ87952.1"/>
    <property type="molecule type" value="Genomic_DNA"/>
</dbReference>
<organism evidence="2 3">
    <name type="scientific">Rhizobium loti</name>
    <name type="common">Mesorhizobium loti</name>
    <dbReference type="NCBI Taxonomy" id="381"/>
    <lineage>
        <taxon>Bacteria</taxon>
        <taxon>Pseudomonadati</taxon>
        <taxon>Pseudomonadota</taxon>
        <taxon>Alphaproteobacteria</taxon>
        <taxon>Hyphomicrobiales</taxon>
        <taxon>Phyllobacteriaceae</taxon>
        <taxon>Mesorhizobium</taxon>
    </lineage>
</organism>
<dbReference type="AlphaFoldDB" id="A0A8E2W7H8"/>
<dbReference type="GeneID" id="61055153"/>
<dbReference type="InterPro" id="IPR009078">
    <property type="entry name" value="Ferritin-like_SF"/>
</dbReference>
<evidence type="ECO:0000313" key="3">
    <source>
        <dbReference type="Proteomes" id="UP000245631"/>
    </source>
</evidence>
<name>A0A8E2W7H8_RHILI</name>
<dbReference type="SUPFAM" id="SSF47240">
    <property type="entry name" value="Ferritin-like"/>
    <property type="match status" value="1"/>
</dbReference>
<accession>A0A8E2W7H8</accession>
<dbReference type="InterPro" id="IPR047114">
    <property type="entry name" value="YciF"/>
</dbReference>
<feature type="region of interest" description="Disordered" evidence="1">
    <location>
        <begin position="154"/>
        <end position="175"/>
    </location>
</feature>
<dbReference type="Gene3D" id="1.20.1260.10">
    <property type="match status" value="1"/>
</dbReference>
<protein>
    <submittedName>
        <fullName evidence="2">Ferritin-like metal-binding protein YciE</fullName>
    </submittedName>
</protein>
<dbReference type="PANTHER" id="PTHR30565">
    <property type="entry name" value="PROTEIN YCIF"/>
    <property type="match status" value="1"/>
</dbReference>
<dbReference type="CDD" id="cd07909">
    <property type="entry name" value="YciF"/>
    <property type="match status" value="1"/>
</dbReference>
<dbReference type="InterPro" id="IPR012347">
    <property type="entry name" value="Ferritin-like"/>
</dbReference>
<dbReference type="Proteomes" id="UP000245631">
    <property type="component" value="Unassembled WGS sequence"/>
</dbReference>
<proteinExistence type="predicted"/>
<dbReference type="Pfam" id="PF05974">
    <property type="entry name" value="DUF892"/>
    <property type="match status" value="1"/>
</dbReference>
<sequence>MATTKKASAKTKGLEDLFLDGLKDIYYAEKKILKALPKMAKNADDEQVTAAFEKHLAETEGQVERLEEVFEILGAPARGKTCPAIDGILEEGSEILDEYKGSTSLDAGLVGAAQAVEHYEIARYGTLIAWATTLGKDNVVELLNATLEEEKATDEALTSLGEGGVNDRAAELQAA</sequence>
<dbReference type="RefSeq" id="WP_109670938.1">
    <property type="nucleotide sequence ID" value="NZ_QGGH01000013.1"/>
</dbReference>
<comment type="caution">
    <text evidence="2">The sequence shown here is derived from an EMBL/GenBank/DDBJ whole genome shotgun (WGS) entry which is preliminary data.</text>
</comment>
<reference evidence="2 3" key="1">
    <citation type="submission" date="2018-05" db="EMBL/GenBank/DDBJ databases">
        <title>Genomic Encyclopedia of Type Strains, Phase IV (KMG-IV): sequencing the most valuable type-strain genomes for metagenomic binning, comparative biology and taxonomic classification.</title>
        <authorList>
            <person name="Goeker M."/>
        </authorList>
    </citation>
    <scope>NUCLEOTIDE SEQUENCE [LARGE SCALE GENOMIC DNA]</scope>
    <source>
        <strain evidence="2 3">DSM 2626</strain>
    </source>
</reference>
<evidence type="ECO:0000256" key="1">
    <source>
        <dbReference type="SAM" id="MobiDB-lite"/>
    </source>
</evidence>